<accession>A0ABT5VGA4</accession>
<comment type="caution">
    <text evidence="3">The sequence shown here is derived from an EMBL/GenBank/DDBJ whole genome shotgun (WGS) entry which is preliminary data.</text>
</comment>
<gene>
    <name evidence="3" type="ORF">N7Z68_13915</name>
</gene>
<feature type="transmembrane region" description="Helical" evidence="2">
    <location>
        <begin position="39"/>
        <end position="60"/>
    </location>
</feature>
<dbReference type="RefSeq" id="WP_275119083.1">
    <property type="nucleotide sequence ID" value="NZ_JAOTPO010000009.1"/>
</dbReference>
<feature type="compositionally biased region" description="Basic and acidic residues" evidence="1">
    <location>
        <begin position="18"/>
        <end position="30"/>
    </location>
</feature>
<proteinExistence type="predicted"/>
<keyword evidence="2" id="KW-0812">Transmembrane</keyword>
<name>A0ABT5VGA4_9BACI</name>
<keyword evidence="2" id="KW-1133">Transmembrane helix</keyword>
<feature type="compositionally biased region" description="Polar residues" evidence="1">
    <location>
        <begin position="1"/>
        <end position="17"/>
    </location>
</feature>
<keyword evidence="4" id="KW-1185">Reference proteome</keyword>
<dbReference type="Proteomes" id="UP001148125">
    <property type="component" value="Unassembled WGS sequence"/>
</dbReference>
<keyword evidence="2" id="KW-0472">Membrane</keyword>
<evidence type="ECO:0000313" key="3">
    <source>
        <dbReference type="EMBL" id="MDE5414471.1"/>
    </source>
</evidence>
<evidence type="ECO:0000256" key="1">
    <source>
        <dbReference type="SAM" id="MobiDB-lite"/>
    </source>
</evidence>
<feature type="region of interest" description="Disordered" evidence="1">
    <location>
        <begin position="1"/>
        <end position="30"/>
    </location>
</feature>
<evidence type="ECO:0008006" key="5">
    <source>
        <dbReference type="Google" id="ProtNLM"/>
    </source>
</evidence>
<evidence type="ECO:0000256" key="2">
    <source>
        <dbReference type="SAM" id="Phobius"/>
    </source>
</evidence>
<organism evidence="3 4">
    <name type="scientific">Alkalihalobacterium chitinilyticum</name>
    <dbReference type="NCBI Taxonomy" id="2980103"/>
    <lineage>
        <taxon>Bacteria</taxon>
        <taxon>Bacillati</taxon>
        <taxon>Bacillota</taxon>
        <taxon>Bacilli</taxon>
        <taxon>Bacillales</taxon>
        <taxon>Bacillaceae</taxon>
        <taxon>Alkalihalobacterium</taxon>
    </lineage>
</organism>
<protein>
    <recommendedName>
        <fullName evidence="5">DUF948 domain-containing protein</fullName>
    </recommendedName>
</protein>
<dbReference type="EMBL" id="JAOTPO010000009">
    <property type="protein sequence ID" value="MDE5414471.1"/>
    <property type="molecule type" value="Genomic_DNA"/>
</dbReference>
<sequence>MDRQSKNQSHNQENNHLPNEHHSSPEPEKNKKPWYNQGWLWLLVALLGIGVLFFGFSSLIDEIGTTNQMIQEQTETINEQNNVLHSINEGIHELTFTIKDAISTIKDSINGSA</sequence>
<reference evidence="3" key="1">
    <citation type="submission" date="2024-05" db="EMBL/GenBank/DDBJ databases">
        <title>Alkalihalobacillus sp. strain MEB203 novel alkaliphilic bacterium from Lonar Lake, India.</title>
        <authorList>
            <person name="Joshi A."/>
            <person name="Thite S."/>
            <person name="Mengade P."/>
        </authorList>
    </citation>
    <scope>NUCLEOTIDE SEQUENCE</scope>
    <source>
        <strain evidence="3">MEB 203</strain>
    </source>
</reference>
<evidence type="ECO:0000313" key="4">
    <source>
        <dbReference type="Proteomes" id="UP001148125"/>
    </source>
</evidence>